<dbReference type="Gene3D" id="3.40.50.720">
    <property type="entry name" value="NAD(P)-binding Rossmann-like Domain"/>
    <property type="match status" value="1"/>
</dbReference>
<comment type="caution">
    <text evidence="4">The sequence shown here is derived from an EMBL/GenBank/DDBJ whole genome shotgun (WGS) entry which is preliminary data.</text>
</comment>
<accession>A0A7Y0FX43</accession>
<name>A0A7Y0FX43_9HYPH</name>
<keyword evidence="1" id="KW-1133">Transmembrane helix</keyword>
<dbReference type="InterPro" id="IPR003148">
    <property type="entry name" value="RCK_N"/>
</dbReference>
<evidence type="ECO:0000259" key="3">
    <source>
        <dbReference type="Pfam" id="PF02254"/>
    </source>
</evidence>
<feature type="domain" description="RCK N-terminal" evidence="3">
    <location>
        <begin position="121"/>
        <end position="234"/>
    </location>
</feature>
<keyword evidence="1" id="KW-0472">Membrane</keyword>
<proteinExistence type="predicted"/>
<feature type="transmembrane region" description="Helical" evidence="1">
    <location>
        <begin position="20"/>
        <end position="36"/>
    </location>
</feature>
<reference evidence="4 5" key="1">
    <citation type="submission" date="2020-04" db="EMBL/GenBank/DDBJ databases">
        <title>Rhizobium sp. S-51 isolated from soil.</title>
        <authorList>
            <person name="Dahal R.H."/>
        </authorList>
    </citation>
    <scope>NUCLEOTIDE SEQUENCE [LARGE SCALE GENOMIC DNA]</scope>
    <source>
        <strain evidence="4 5">S-51</strain>
    </source>
</reference>
<sequence length="616" mass="66845">MKLQKKIGAAARLLKSRGLAIAAIFVLFSGLVGFLVENMRDGIQPTDGAAAAKLAVHSFIQTLKLFSLDLSSRPLAENWFLVVARFVGATVAVVAVWRTIASLFGREFAVWRASFLSGHTAVLGHGQRNAHFARSARTADDRSASIILDHDRSAMAHMATAQRAVLLEADLNHSEAIAPARVEKARLVLIGSGSDERNLALAQAVLRRRAAAEARDGRIVLTIDDPAMAETLARQPAIAQPGRGDELAIFNADALAARLLLARTPFSDLALAAGQSHVHLLFAGFSSAALEVLLHYLRLSPCAGLGPSRISVLTGNAEAARETILARVPNLALALEDGLAASDPAANVPLAWATRLRIVAADPSVLSWDAALLDRLAEWGPFTATIFASQNVLNDARLALALNTPGNRGAGLAVPFFVRMDKRSSLETLFRRLPGRMGKDGSACARLSEAVTPGEAIEPFGLFEDICNLDAIFGAREALARRLHETYRLKNFGEGASADLPALAPWERLAETWRIASRRSADYLPVKRLSAGLAAWRDVTDGPALPPEIVEDPGRLEALARLEHDSWRIDRELNGWRFAERRDDDRLLHPHLVGYDALPDDVKDYDREMVRALTRR</sequence>
<dbReference type="AlphaFoldDB" id="A0A7Y0FX43"/>
<dbReference type="GO" id="GO:0006813">
    <property type="term" value="P:potassium ion transport"/>
    <property type="evidence" value="ECO:0007669"/>
    <property type="project" value="InterPro"/>
</dbReference>
<evidence type="ECO:0000313" key="4">
    <source>
        <dbReference type="EMBL" id="NML75284.1"/>
    </source>
</evidence>
<keyword evidence="1" id="KW-0812">Transmembrane</keyword>
<dbReference type="Pfam" id="PF02254">
    <property type="entry name" value="TrkA_N"/>
    <property type="match status" value="1"/>
</dbReference>
<dbReference type="InterPro" id="IPR003032">
    <property type="entry name" value="Ryanodine_rcpt"/>
</dbReference>
<evidence type="ECO:0008006" key="6">
    <source>
        <dbReference type="Google" id="ProtNLM"/>
    </source>
</evidence>
<keyword evidence="5" id="KW-1185">Reference proteome</keyword>
<dbReference type="SUPFAM" id="SSF51735">
    <property type="entry name" value="NAD(P)-binding Rossmann-fold domains"/>
    <property type="match status" value="1"/>
</dbReference>
<dbReference type="EMBL" id="JABBGK010000002">
    <property type="protein sequence ID" value="NML75284.1"/>
    <property type="molecule type" value="Genomic_DNA"/>
</dbReference>
<dbReference type="Gene3D" id="6.20.350.10">
    <property type="match status" value="1"/>
</dbReference>
<evidence type="ECO:0000259" key="2">
    <source>
        <dbReference type="Pfam" id="PF02026"/>
    </source>
</evidence>
<dbReference type="Pfam" id="PF02026">
    <property type="entry name" value="RyR"/>
    <property type="match status" value="1"/>
</dbReference>
<evidence type="ECO:0000256" key="1">
    <source>
        <dbReference type="SAM" id="Phobius"/>
    </source>
</evidence>
<organism evidence="4 5">
    <name type="scientific">Rhizobium terricola</name>
    <dbReference type="NCBI Taxonomy" id="2728849"/>
    <lineage>
        <taxon>Bacteria</taxon>
        <taxon>Pseudomonadati</taxon>
        <taxon>Pseudomonadota</taxon>
        <taxon>Alphaproteobacteria</taxon>
        <taxon>Hyphomicrobiales</taxon>
        <taxon>Rhizobiaceae</taxon>
        <taxon>Rhizobium/Agrobacterium group</taxon>
        <taxon>Rhizobium</taxon>
    </lineage>
</organism>
<dbReference type="InterPro" id="IPR036291">
    <property type="entry name" value="NAD(P)-bd_dom_sf"/>
</dbReference>
<gene>
    <name evidence="4" type="ORF">HHL25_14225</name>
</gene>
<evidence type="ECO:0000313" key="5">
    <source>
        <dbReference type="Proteomes" id="UP000541470"/>
    </source>
</evidence>
<feature type="domain" description="Ryanodine receptor Ryr" evidence="2">
    <location>
        <begin position="557"/>
        <end position="612"/>
    </location>
</feature>
<dbReference type="Proteomes" id="UP000541470">
    <property type="component" value="Unassembled WGS sequence"/>
</dbReference>
<protein>
    <recommendedName>
        <fullName evidence="6">Ryanodine receptor Ryr domain-containing protein</fullName>
    </recommendedName>
</protein>